<dbReference type="Proteomes" id="UP000065511">
    <property type="component" value="Chromosome"/>
</dbReference>
<dbReference type="KEGG" id="ess:ATZ33_14340"/>
<dbReference type="InterPro" id="IPR010905">
    <property type="entry name" value="Glyco_hydro_88"/>
</dbReference>
<evidence type="ECO:0000256" key="4">
    <source>
        <dbReference type="PIRSR" id="PIRSR610905-2"/>
    </source>
</evidence>
<evidence type="ECO:0000256" key="3">
    <source>
        <dbReference type="PIRSR" id="PIRSR610905-1"/>
    </source>
</evidence>
<dbReference type="EMBL" id="CP013614">
    <property type="protein sequence ID" value="ALS02514.1"/>
    <property type="molecule type" value="Genomic_DNA"/>
</dbReference>
<sequence length="387" mass="44102">MKLQENKKRLIDLGGNISQQWLADQIESCIAQIEQNMERFGEEFPSACATNGKYRIKPNDDWTNGFWTGMLWLAYEWTGKNKFLERAMANVASFQKRLDDHFVLDHHDIGFLYSLSAGAGYRITGSERCKKELLQAADVLLARFQAQGNFIQAWGQYGDPKEYRLIIDSLINLPLLFQATEISGDPRYSAVGAKHYHTLMKTVIRKNATTFHTYYFDPETGKPSHGATHQGNSDESIWARGQSWAVLGIPLNEHYLHSEPFPENYSDIVSVFLENLPGDLVPYWDFDFDDQHPSDKDSSSLAIAACGLLEAQKLNAYPNAEDIAKGMLYQLGEYYSAKESPENEGLLLHGVYAHSEGKGIDEPNLWGDYFYLEALIRLANAKWQRYW</sequence>
<dbReference type="GO" id="GO:0052757">
    <property type="term" value="F:chondroitin hydrolase activity"/>
    <property type="evidence" value="ECO:0007669"/>
    <property type="project" value="TreeGrafter"/>
</dbReference>
<comment type="similarity">
    <text evidence="2">Belongs to the glycosyl hydrolase 88 family.</text>
</comment>
<organism evidence="6 8">
    <name type="scientific">Enterococcus silesiacus</name>
    <dbReference type="NCBI Taxonomy" id="332949"/>
    <lineage>
        <taxon>Bacteria</taxon>
        <taxon>Bacillati</taxon>
        <taxon>Bacillota</taxon>
        <taxon>Bacilli</taxon>
        <taxon>Lactobacillales</taxon>
        <taxon>Enterococcaceae</taxon>
        <taxon>Enterococcus</taxon>
    </lineage>
</organism>
<evidence type="ECO:0000313" key="8">
    <source>
        <dbReference type="Proteomes" id="UP000183039"/>
    </source>
</evidence>
<evidence type="ECO:0000313" key="6">
    <source>
        <dbReference type="EMBL" id="OJG93574.1"/>
    </source>
</evidence>
<dbReference type="Proteomes" id="UP000183039">
    <property type="component" value="Unassembled WGS sequence"/>
</dbReference>
<dbReference type="InterPro" id="IPR052369">
    <property type="entry name" value="UG_Glycosaminoglycan_Hydrolase"/>
</dbReference>
<dbReference type="InterPro" id="IPR008928">
    <property type="entry name" value="6-hairpin_glycosidase_sf"/>
</dbReference>
<dbReference type="RefSeq" id="WP_071876165.1">
    <property type="nucleotide sequence ID" value="NZ_JXLC01000001.1"/>
</dbReference>
<protein>
    <submittedName>
        <fullName evidence="6">Glucuronyl hydrolase</fullName>
    </submittedName>
</protein>
<feature type="binding site" evidence="4">
    <location>
        <position position="108"/>
    </location>
    <ligand>
        <name>substrate</name>
    </ligand>
</feature>
<feature type="binding site" evidence="4">
    <location>
        <position position="168"/>
    </location>
    <ligand>
        <name>substrate</name>
    </ligand>
</feature>
<dbReference type="GO" id="GO:0000272">
    <property type="term" value="P:polysaccharide catabolic process"/>
    <property type="evidence" value="ECO:0007669"/>
    <property type="project" value="TreeGrafter"/>
</dbReference>
<name>A0A0S3KE44_9ENTE</name>
<dbReference type="PANTHER" id="PTHR36845:SF1">
    <property type="entry name" value="HYDROLASE, PUTATIVE (AFU_ORTHOLOGUE AFUA_7G05090)-RELATED"/>
    <property type="match status" value="1"/>
</dbReference>
<evidence type="ECO:0000313" key="5">
    <source>
        <dbReference type="EMBL" id="ALS02514.1"/>
    </source>
</evidence>
<dbReference type="Gene3D" id="1.50.10.10">
    <property type="match status" value="1"/>
</dbReference>
<dbReference type="SUPFAM" id="SSF48208">
    <property type="entry name" value="Six-hairpin glycosidases"/>
    <property type="match status" value="1"/>
</dbReference>
<gene>
    <name evidence="5" type="ORF">ATZ33_14340</name>
    <name evidence="6" type="ORF">RV15_GL000176</name>
</gene>
<dbReference type="AlphaFoldDB" id="A0A0S3KE44"/>
<feature type="binding site" evidence="4">
    <location>
        <position position="226"/>
    </location>
    <ligand>
        <name>substrate</name>
    </ligand>
</feature>
<dbReference type="EMBL" id="JXLC01000001">
    <property type="protein sequence ID" value="OJG93574.1"/>
    <property type="molecule type" value="Genomic_DNA"/>
</dbReference>
<feature type="binding site" evidence="4">
    <location>
        <position position="228"/>
    </location>
    <ligand>
        <name>substrate</name>
    </ligand>
</feature>
<feature type="binding site" evidence="4">
    <location>
        <position position="244"/>
    </location>
    <ligand>
        <name>substrate</name>
    </ligand>
</feature>
<evidence type="ECO:0000313" key="7">
    <source>
        <dbReference type="Proteomes" id="UP000065511"/>
    </source>
</evidence>
<feature type="active site" description="Proton donor" evidence="3">
    <location>
        <position position="168"/>
    </location>
</feature>
<evidence type="ECO:0000256" key="1">
    <source>
        <dbReference type="ARBA" id="ARBA00022801"/>
    </source>
</evidence>
<dbReference type="PANTHER" id="PTHR36845">
    <property type="entry name" value="HYDROLASE, PUTATIVE (AFU_ORTHOLOGUE AFUA_7G05090)-RELATED"/>
    <property type="match status" value="1"/>
</dbReference>
<reference evidence="5 7" key="2">
    <citation type="submission" date="2015-12" db="EMBL/GenBank/DDBJ databases">
        <authorList>
            <person name="Lauer A."/>
            <person name="Humrighouse B."/>
            <person name="Loparev V."/>
            <person name="Shewmaker P.L."/>
            <person name="Whitney A.M."/>
            <person name="McLaughlin R.W."/>
        </authorList>
    </citation>
    <scope>NUCLEOTIDE SEQUENCE [LARGE SCALE GENOMIC DNA]</scope>
    <source>
        <strain evidence="5 7">LMG 23085</strain>
    </source>
</reference>
<evidence type="ECO:0000256" key="2">
    <source>
        <dbReference type="ARBA" id="ARBA00038358"/>
    </source>
</evidence>
<proteinExistence type="inferred from homology"/>
<feature type="binding site" evidence="4">
    <location>
        <position position="240"/>
    </location>
    <ligand>
        <name>substrate</name>
    </ligand>
</feature>
<keyword evidence="7" id="KW-1185">Reference proteome</keyword>
<accession>A0A0S3KE44</accession>
<dbReference type="Pfam" id="PF07470">
    <property type="entry name" value="Glyco_hydro_88"/>
    <property type="match status" value="1"/>
</dbReference>
<dbReference type="OrthoDB" id="428577at2"/>
<dbReference type="InterPro" id="IPR012341">
    <property type="entry name" value="6hp_glycosidase-like_sf"/>
</dbReference>
<reference evidence="6 8" key="1">
    <citation type="submission" date="2014-12" db="EMBL/GenBank/DDBJ databases">
        <title>Draft genome sequences of 29 type strains of Enterococci.</title>
        <authorList>
            <person name="Zhong Z."/>
            <person name="Sun Z."/>
            <person name="Liu W."/>
            <person name="Zhang W."/>
            <person name="Zhang H."/>
        </authorList>
    </citation>
    <scope>NUCLEOTIDE SEQUENCE [LARGE SCALE GENOMIC DNA]</scope>
    <source>
        <strain evidence="6 8">DSM 22801</strain>
    </source>
</reference>
<feature type="active site" description="Nucleophile" evidence="3">
    <location>
        <position position="108"/>
    </location>
</feature>
<keyword evidence="1 6" id="KW-0378">Hydrolase</keyword>